<feature type="region of interest" description="N-terminal hotdog fold" evidence="5">
    <location>
        <begin position="916"/>
        <end position="1053"/>
    </location>
</feature>
<dbReference type="SUPFAM" id="SSF53901">
    <property type="entry name" value="Thiolase-like"/>
    <property type="match status" value="1"/>
</dbReference>
<evidence type="ECO:0000256" key="5">
    <source>
        <dbReference type="PROSITE-ProRule" id="PRU01363"/>
    </source>
</evidence>
<dbReference type="Pfam" id="PF21089">
    <property type="entry name" value="PKS_DH_N"/>
    <property type="match status" value="1"/>
</dbReference>
<dbReference type="InterPro" id="IPR016035">
    <property type="entry name" value="Acyl_Trfase/lysoPLipase"/>
</dbReference>
<evidence type="ECO:0000256" key="1">
    <source>
        <dbReference type="ARBA" id="ARBA00022450"/>
    </source>
</evidence>
<dbReference type="InterPro" id="IPR050091">
    <property type="entry name" value="PKS_NRPS_Biosynth_Enz"/>
</dbReference>
<dbReference type="InterPro" id="IPR014031">
    <property type="entry name" value="Ketoacyl_synth_C"/>
</dbReference>
<dbReference type="InterPro" id="IPR049552">
    <property type="entry name" value="PKS_DH_N"/>
</dbReference>
<protein>
    <recommendedName>
        <fullName evidence="10">Polyketide synthase</fullName>
    </recommendedName>
</protein>
<dbReference type="SMART" id="SM00827">
    <property type="entry name" value="PKS_AT"/>
    <property type="match status" value="1"/>
</dbReference>
<organism evidence="8 9">
    <name type="scientific">Conoideocrella luteorostrata</name>
    <dbReference type="NCBI Taxonomy" id="1105319"/>
    <lineage>
        <taxon>Eukaryota</taxon>
        <taxon>Fungi</taxon>
        <taxon>Dikarya</taxon>
        <taxon>Ascomycota</taxon>
        <taxon>Pezizomycotina</taxon>
        <taxon>Sordariomycetes</taxon>
        <taxon>Hypocreomycetidae</taxon>
        <taxon>Hypocreales</taxon>
        <taxon>Clavicipitaceae</taxon>
        <taxon>Conoideocrella</taxon>
    </lineage>
</organism>
<evidence type="ECO:0000256" key="4">
    <source>
        <dbReference type="ARBA" id="ARBA00023268"/>
    </source>
</evidence>
<evidence type="ECO:0000313" key="9">
    <source>
        <dbReference type="Proteomes" id="UP001251528"/>
    </source>
</evidence>
<comment type="caution">
    <text evidence="5">Lacks conserved residue(s) required for the propagation of feature annotation.</text>
</comment>
<dbReference type="GO" id="GO:0004312">
    <property type="term" value="F:fatty acid synthase activity"/>
    <property type="evidence" value="ECO:0007669"/>
    <property type="project" value="TreeGrafter"/>
</dbReference>
<evidence type="ECO:0000256" key="2">
    <source>
        <dbReference type="ARBA" id="ARBA00022553"/>
    </source>
</evidence>
<evidence type="ECO:0000259" key="7">
    <source>
        <dbReference type="PROSITE" id="PS52019"/>
    </source>
</evidence>
<dbReference type="PANTHER" id="PTHR43775">
    <property type="entry name" value="FATTY ACID SYNTHASE"/>
    <property type="match status" value="1"/>
</dbReference>
<dbReference type="InterPro" id="IPR042104">
    <property type="entry name" value="PKS_dehydratase_sf"/>
</dbReference>
<dbReference type="GO" id="GO:0006633">
    <property type="term" value="P:fatty acid biosynthetic process"/>
    <property type="evidence" value="ECO:0007669"/>
    <property type="project" value="InterPro"/>
</dbReference>
<evidence type="ECO:0000256" key="3">
    <source>
        <dbReference type="ARBA" id="ARBA00022679"/>
    </source>
</evidence>
<dbReference type="InterPro" id="IPR020807">
    <property type="entry name" value="PKS_DH"/>
</dbReference>
<gene>
    <name evidence="8" type="ORF">QQS21_008967</name>
</gene>
<dbReference type="SUPFAM" id="SSF52151">
    <property type="entry name" value="FabD/lysophospholipase-like"/>
    <property type="match status" value="1"/>
</dbReference>
<dbReference type="CDD" id="cd00833">
    <property type="entry name" value="PKS"/>
    <property type="match status" value="1"/>
</dbReference>
<proteinExistence type="predicted"/>
<dbReference type="InterPro" id="IPR049900">
    <property type="entry name" value="PKS_mFAS_DH"/>
</dbReference>
<dbReference type="InterPro" id="IPR016036">
    <property type="entry name" value="Malonyl_transacylase_ACP-bd"/>
</dbReference>
<dbReference type="PROSITE" id="PS52004">
    <property type="entry name" value="KS3_2"/>
    <property type="match status" value="1"/>
</dbReference>
<dbReference type="GO" id="GO:0044550">
    <property type="term" value="P:secondary metabolite biosynthetic process"/>
    <property type="evidence" value="ECO:0007669"/>
    <property type="project" value="TreeGrafter"/>
</dbReference>
<keyword evidence="1" id="KW-0596">Phosphopantetheine</keyword>
<dbReference type="InterPro" id="IPR014043">
    <property type="entry name" value="Acyl_transferase_dom"/>
</dbReference>
<dbReference type="Pfam" id="PF00109">
    <property type="entry name" value="ketoacyl-synt"/>
    <property type="match status" value="1"/>
</dbReference>
<dbReference type="Proteomes" id="UP001251528">
    <property type="component" value="Unassembled WGS sequence"/>
</dbReference>
<dbReference type="PROSITE" id="PS00606">
    <property type="entry name" value="KS3_1"/>
    <property type="match status" value="1"/>
</dbReference>
<dbReference type="Pfam" id="PF02801">
    <property type="entry name" value="Ketoacyl-synt_C"/>
    <property type="match status" value="1"/>
</dbReference>
<dbReference type="Pfam" id="PF00698">
    <property type="entry name" value="Acyl_transf_1"/>
    <property type="match status" value="1"/>
</dbReference>
<dbReference type="Gene3D" id="3.10.129.110">
    <property type="entry name" value="Polyketide synthase dehydratase"/>
    <property type="match status" value="1"/>
</dbReference>
<dbReference type="AlphaFoldDB" id="A0AAJ0FVH3"/>
<accession>A0AAJ0FVH3</accession>
<dbReference type="GO" id="GO:0004315">
    <property type="term" value="F:3-oxoacyl-[acyl-carrier-protein] synthase activity"/>
    <property type="evidence" value="ECO:0007669"/>
    <property type="project" value="InterPro"/>
</dbReference>
<dbReference type="Pfam" id="PF16197">
    <property type="entry name" value="KAsynt_C_assoc"/>
    <property type="match status" value="1"/>
</dbReference>
<evidence type="ECO:0000313" key="8">
    <source>
        <dbReference type="EMBL" id="KAK2593324.1"/>
    </source>
</evidence>
<keyword evidence="3" id="KW-0808">Transferase</keyword>
<feature type="domain" description="PKS/mFAS DH" evidence="7">
    <location>
        <begin position="916"/>
        <end position="1061"/>
    </location>
</feature>
<dbReference type="InterPro" id="IPR001227">
    <property type="entry name" value="Ac_transferase_dom_sf"/>
</dbReference>
<name>A0AAJ0FVH3_9HYPO</name>
<dbReference type="InterPro" id="IPR016039">
    <property type="entry name" value="Thiolase-like"/>
</dbReference>
<dbReference type="Gene3D" id="3.40.47.10">
    <property type="match status" value="1"/>
</dbReference>
<evidence type="ECO:0008006" key="10">
    <source>
        <dbReference type="Google" id="ProtNLM"/>
    </source>
</evidence>
<dbReference type="SUPFAM" id="SSF55048">
    <property type="entry name" value="Probable ACP-binding domain of malonyl-CoA ACP transacylase"/>
    <property type="match status" value="1"/>
</dbReference>
<comment type="caution">
    <text evidence="8">The sequence shown here is derived from an EMBL/GenBank/DDBJ whole genome shotgun (WGS) entry which is preliminary data.</text>
</comment>
<reference evidence="8" key="1">
    <citation type="submission" date="2023-06" db="EMBL/GenBank/DDBJ databases">
        <title>Conoideocrella luteorostrata (Hypocreales: Clavicipitaceae), a potential biocontrol fungus for elongate hemlock scale in United States Christmas tree production areas.</title>
        <authorList>
            <person name="Barrett H."/>
            <person name="Lovett B."/>
            <person name="Macias A.M."/>
            <person name="Stajich J.E."/>
            <person name="Kasson M.T."/>
        </authorList>
    </citation>
    <scope>NUCLEOTIDE SEQUENCE</scope>
    <source>
        <strain evidence="8">ARSEF 14590</strain>
    </source>
</reference>
<dbReference type="PANTHER" id="PTHR43775:SF20">
    <property type="entry name" value="HYBRID PKS-NRPS SYNTHETASE APDA"/>
    <property type="match status" value="1"/>
</dbReference>
<keyword evidence="9" id="KW-1185">Reference proteome</keyword>
<dbReference type="InterPro" id="IPR018201">
    <property type="entry name" value="Ketoacyl_synth_AS"/>
</dbReference>
<dbReference type="InterPro" id="IPR032821">
    <property type="entry name" value="PKS_assoc"/>
</dbReference>
<feature type="domain" description="Ketosynthase family 3 (KS3)" evidence="6">
    <location>
        <begin position="6"/>
        <end position="436"/>
    </location>
</feature>
<dbReference type="Gene3D" id="3.40.366.10">
    <property type="entry name" value="Malonyl-Coenzyme A Acyl Carrier Protein, domain 2"/>
    <property type="match status" value="1"/>
</dbReference>
<dbReference type="EMBL" id="JASWJB010000217">
    <property type="protein sequence ID" value="KAK2593324.1"/>
    <property type="molecule type" value="Genomic_DNA"/>
</dbReference>
<dbReference type="InterPro" id="IPR020841">
    <property type="entry name" value="PKS_Beta-ketoAc_synthase_dom"/>
</dbReference>
<sequence>MTYQQSEPIAIVGSGCRFPGAANSPAALWQLLESPRDILMEIPKERFDVRGWYHRDGDHHGTSNVLRSYTLEENLTKFDANFFGISAVEAESIDPQQRLLLETVYEALEAGGHTIQSLRDSDTAVYVGVMGGDHETSLLRDANSLPTYFATGTSRAVLSNRISYFFDWRGPSMTIDTACSSSMIAVHNAVQALRSNDSRVAIACGSTLLLCPEMYVAESNMHMLSPTGRSRMWNADADGYARGDGIATVVLKKLSDALADGYHVECIIRETGINQDGRTQGITVPSSEAQAALIRRTYARAGLDLANPADRPQFFEAHGTGTKVGDPKEAAAIHSIFGGLDSDPLNVGSIKTVIGHTEGAAGIASLLKASLSLQAGVIPPNRLFNRLNPSIEPFIQGRQVPTHAKPWPALPKGAVRRASVNSFGFGGANSHAILDSYHAEVDNASSALVVPVTPFVFSAASNISLVSSLQAHLDHLKTNPVNMRDLAWMLQQRRSTFSHKIAFSAPDVESLIRKIELRLKEYEDKSDANIGVRSSSTPPKVLGVFTGQGAQWPAMGAELIRSSEFVRRRLQELDGALATLPAADRPTWKIADQLLLDAKSSHITEAAFSQPLCTAVQVVLVNLLRSAGIMPSSVVGHSSGEIGAAYAANFIDARDAIRIAYYRGLRLDRTKGAMLAVGTSLEDATEVIELDAFVGRVAVAAHNSPASLTLSGDADAIVEVKAVFEEEKKFARLLKVDTAYHSHHMLACGDAYVKALRACKVKVNRNRDTSVTWYSSVTGSEVKEPATLLQDLYWRDNMVHRVSFYEAVAAAARAEKPTLAIEIGPHAALKGPTQQNMPKLASTFPTPVLSFADGLGYIWTQFGPEAVDFAAFERLFLDAPQAKLATGLPSYHWDQKTHWQESRIVRSMRSRSDPFHELLSVPHVDNTELERRWSNVLKISEVPWLTGHKLQGEPVFPAAGYASMAFEAAKSIIGNRPIKLIELRDLVIGKAITFGGESDPAAETLVTLTDITPSKSNLKTQAAKFSVYSAAIKSARDLEVNASGTINVISGEPSIKMQYID</sequence>
<dbReference type="InterPro" id="IPR014030">
    <property type="entry name" value="Ketoacyl_synth_N"/>
</dbReference>
<dbReference type="PROSITE" id="PS52019">
    <property type="entry name" value="PKS_MFAS_DH"/>
    <property type="match status" value="1"/>
</dbReference>
<keyword evidence="2" id="KW-0597">Phosphoprotein</keyword>
<evidence type="ECO:0000259" key="6">
    <source>
        <dbReference type="PROSITE" id="PS52004"/>
    </source>
</evidence>
<keyword evidence="4" id="KW-0511">Multifunctional enzyme</keyword>
<dbReference type="SMART" id="SM00825">
    <property type="entry name" value="PKS_KS"/>
    <property type="match status" value="1"/>
</dbReference>
<dbReference type="SMART" id="SM00826">
    <property type="entry name" value="PKS_DH"/>
    <property type="match status" value="1"/>
</dbReference>